<accession>A0AAD6FUS2</accession>
<sequence length="64" mass="6945">MARFIWIDIAVKASQREVDLDWLSIPSPPRVLCANLLVGSAREQLNEESRAVSPGPSGLVAWAG</sequence>
<dbReference type="AlphaFoldDB" id="A0AAD6FUS2"/>
<comment type="caution">
    <text evidence="1">The sequence shown here is derived from an EMBL/GenBank/DDBJ whole genome shotgun (WGS) entry which is preliminary data.</text>
</comment>
<reference evidence="1" key="1">
    <citation type="submission" date="2022-11" db="EMBL/GenBank/DDBJ databases">
        <title>Chromosome-level genome of Pogonophryne albipinna.</title>
        <authorList>
            <person name="Jo E."/>
        </authorList>
    </citation>
    <scope>NUCLEOTIDE SEQUENCE</scope>
    <source>
        <strain evidence="1">SGF0006</strain>
        <tissue evidence="1">Muscle</tissue>
    </source>
</reference>
<organism evidence="1 2">
    <name type="scientific">Pogonophryne albipinna</name>
    <dbReference type="NCBI Taxonomy" id="1090488"/>
    <lineage>
        <taxon>Eukaryota</taxon>
        <taxon>Metazoa</taxon>
        <taxon>Chordata</taxon>
        <taxon>Craniata</taxon>
        <taxon>Vertebrata</taxon>
        <taxon>Euteleostomi</taxon>
        <taxon>Actinopterygii</taxon>
        <taxon>Neopterygii</taxon>
        <taxon>Teleostei</taxon>
        <taxon>Neoteleostei</taxon>
        <taxon>Acanthomorphata</taxon>
        <taxon>Eupercaria</taxon>
        <taxon>Perciformes</taxon>
        <taxon>Notothenioidei</taxon>
        <taxon>Pogonophryne</taxon>
    </lineage>
</organism>
<dbReference type="Proteomes" id="UP001219934">
    <property type="component" value="Unassembled WGS sequence"/>
</dbReference>
<evidence type="ECO:0000313" key="1">
    <source>
        <dbReference type="EMBL" id="KAJ4948722.1"/>
    </source>
</evidence>
<feature type="non-terminal residue" evidence="1">
    <location>
        <position position="1"/>
    </location>
</feature>
<keyword evidence="2" id="KW-1185">Reference proteome</keyword>
<gene>
    <name evidence="1" type="ORF">JOQ06_020247</name>
</gene>
<proteinExistence type="predicted"/>
<protein>
    <submittedName>
        <fullName evidence="1">Uncharacterized protein</fullName>
    </submittedName>
</protein>
<dbReference type="EMBL" id="JAPTMU010000001">
    <property type="protein sequence ID" value="KAJ4948722.1"/>
    <property type="molecule type" value="Genomic_DNA"/>
</dbReference>
<evidence type="ECO:0000313" key="2">
    <source>
        <dbReference type="Proteomes" id="UP001219934"/>
    </source>
</evidence>
<name>A0AAD6FUS2_9TELE</name>